<proteinExistence type="predicted"/>
<dbReference type="EMBL" id="CP031353">
    <property type="protein sequence ID" value="QNS71777.1"/>
    <property type="molecule type" value="Genomic_DNA"/>
</dbReference>
<accession>A0A9Q6Y4H3</accession>
<evidence type="ECO:0000313" key="2">
    <source>
        <dbReference type="Proteomes" id="UP000516464"/>
    </source>
</evidence>
<evidence type="ECO:0000313" key="1">
    <source>
        <dbReference type="EMBL" id="QNS71777.1"/>
    </source>
</evidence>
<dbReference type="Proteomes" id="UP000516464">
    <property type="component" value="Chromosome"/>
</dbReference>
<reference evidence="1 2" key="1">
    <citation type="submission" date="2018-07" db="EMBL/GenBank/DDBJ databases">
        <title>Complete Genomes of Environmental Shiga Toxin-Producing Escherichia coli O145.</title>
        <authorList>
            <person name="Carter M.Q."/>
            <person name="Pham A.C."/>
        </authorList>
    </citation>
    <scope>NUCLEOTIDE SEQUENCE [LARGE SCALE GENOMIC DNA]</scope>
    <source>
        <strain evidence="1 2">RM9154-C1</strain>
    </source>
</reference>
<sequence length="280" mass="31310">MLLFPQKDDKSTVTEKIFFVCSAREKVCTTLSEMLRAAGFSHVKCINQDLLKDSEVTFPENAAGVIIDVEKCDKSHNVTTIVQAVVPREVWCCVVGDSDSISLAQSFSRQGIFYFNAKVQTEELVTAATTGMTARSPRSTVCVSVLGCKGGIGNTEIAWQLAQKIVQRRSMSTLFVQGPSGSRDLDILVGKKILQDLVQVNKNLDAKRQDSESLPDFSQNIYDKYNFVIFEETINSASKETLRHLAEKSSCLILVLDRSMSSVRIEPPRESWRLNFLRKR</sequence>
<dbReference type="RefSeq" id="WP_000923982.1">
    <property type="nucleotide sequence ID" value="NZ_CP031343.1"/>
</dbReference>
<gene>
    <name evidence="1" type="ORF">DXE50_19790</name>
</gene>
<organism evidence="1 2">
    <name type="scientific">Escherichia coli O145</name>
    <dbReference type="NCBI Taxonomy" id="1055538"/>
    <lineage>
        <taxon>Bacteria</taxon>
        <taxon>Pseudomonadati</taxon>
        <taxon>Pseudomonadota</taxon>
        <taxon>Gammaproteobacteria</taxon>
        <taxon>Enterobacterales</taxon>
        <taxon>Enterobacteriaceae</taxon>
        <taxon>Escherichia</taxon>
    </lineage>
</organism>
<dbReference type="AlphaFoldDB" id="A0A9Q6Y4H3"/>
<protein>
    <submittedName>
        <fullName evidence="1">Tight adherance operon protein</fullName>
    </submittedName>
</protein>
<name>A0A9Q6Y4H3_ECOLX</name>